<dbReference type="Pfam" id="PF02597">
    <property type="entry name" value="ThiS"/>
    <property type="match status" value="1"/>
</dbReference>
<dbReference type="InterPro" id="IPR016155">
    <property type="entry name" value="Mopterin_synth/thiamin_S_b"/>
</dbReference>
<name>A0A2P8QZ26_9BACT</name>
<evidence type="ECO:0000313" key="1">
    <source>
        <dbReference type="EMBL" id="PSM51498.1"/>
    </source>
</evidence>
<dbReference type="SUPFAM" id="SSF54285">
    <property type="entry name" value="MoaD/ThiS"/>
    <property type="match status" value="1"/>
</dbReference>
<organism evidence="1 2">
    <name type="scientific">Campylobacter blaseri</name>
    <dbReference type="NCBI Taxonomy" id="2042961"/>
    <lineage>
        <taxon>Bacteria</taxon>
        <taxon>Pseudomonadati</taxon>
        <taxon>Campylobacterota</taxon>
        <taxon>Epsilonproteobacteria</taxon>
        <taxon>Campylobacterales</taxon>
        <taxon>Campylobacteraceae</taxon>
        <taxon>Campylobacter</taxon>
    </lineage>
</organism>
<dbReference type="RefSeq" id="WP_106872473.1">
    <property type="nucleotide sequence ID" value="NZ_CP053841.1"/>
</dbReference>
<dbReference type="CDD" id="cd00565">
    <property type="entry name" value="Ubl_ThiS"/>
    <property type="match status" value="1"/>
</dbReference>
<dbReference type="InterPro" id="IPR003749">
    <property type="entry name" value="ThiS/MoaD-like"/>
</dbReference>
<dbReference type="EMBL" id="PDHH01000007">
    <property type="protein sequence ID" value="PSM51498.1"/>
    <property type="molecule type" value="Genomic_DNA"/>
</dbReference>
<dbReference type="InterPro" id="IPR012675">
    <property type="entry name" value="Beta-grasp_dom_sf"/>
</dbReference>
<dbReference type="Proteomes" id="UP000240535">
    <property type="component" value="Unassembled WGS sequence"/>
</dbReference>
<accession>A0A2P8QZ26</accession>
<evidence type="ECO:0000313" key="2">
    <source>
        <dbReference type="Proteomes" id="UP000240535"/>
    </source>
</evidence>
<comment type="caution">
    <text evidence="1">The sequence shown here is derived from an EMBL/GenBank/DDBJ whole genome shotgun (WGS) entry which is preliminary data.</text>
</comment>
<protein>
    <submittedName>
        <fullName evidence="1">Thiamine biosynthesis protein ThiS</fullName>
    </submittedName>
</protein>
<dbReference type="OrthoDB" id="5360414at2"/>
<dbReference type="InterPro" id="IPR010035">
    <property type="entry name" value="Thi_S"/>
</dbReference>
<keyword evidence="2" id="KW-1185">Reference proteome</keyword>
<proteinExistence type="predicted"/>
<sequence length="66" mass="7374">MKVKINGDIVEICENLSVYDYLVKNGFEILKVAVEKDGEILPKNLWKNTPIKSGKSYEIVEFVGGG</sequence>
<dbReference type="Gene3D" id="3.10.20.30">
    <property type="match status" value="1"/>
</dbReference>
<gene>
    <name evidence="1" type="primary">thiS</name>
    <name evidence="1" type="ORF">CQ405_08005</name>
</gene>
<reference evidence="2" key="1">
    <citation type="submission" date="2017-10" db="EMBL/GenBank/DDBJ databases">
        <title>Campylobacter species from seals.</title>
        <authorList>
            <person name="Gilbert M.J."/>
            <person name="Zomer A.L."/>
            <person name="Timmerman A.J."/>
            <person name="Duim B."/>
            <person name="Wagenaar J.A."/>
        </authorList>
    </citation>
    <scope>NUCLEOTIDE SEQUENCE [LARGE SCALE GENOMIC DNA]</scope>
    <source>
        <strain evidence="2">17S00004-5</strain>
    </source>
</reference>
<dbReference type="NCBIfam" id="TIGR01683">
    <property type="entry name" value="thiS"/>
    <property type="match status" value="1"/>
</dbReference>
<dbReference type="AlphaFoldDB" id="A0A2P8QZ26"/>